<accession>H1YIV7</accession>
<dbReference type="OrthoDB" id="1354075at2"/>
<organism evidence="1 2">
    <name type="scientific">Mucilaginibacter paludis DSM 18603</name>
    <dbReference type="NCBI Taxonomy" id="714943"/>
    <lineage>
        <taxon>Bacteria</taxon>
        <taxon>Pseudomonadati</taxon>
        <taxon>Bacteroidota</taxon>
        <taxon>Sphingobacteriia</taxon>
        <taxon>Sphingobacteriales</taxon>
        <taxon>Sphingobacteriaceae</taxon>
        <taxon>Mucilaginibacter</taxon>
    </lineage>
</organism>
<dbReference type="eggNOG" id="ENOG502ZUWK">
    <property type="taxonomic scope" value="Bacteria"/>
</dbReference>
<dbReference type="RefSeq" id="WP_008508183.1">
    <property type="nucleotide sequence ID" value="NZ_CM001403.1"/>
</dbReference>
<dbReference type="STRING" id="714943.Mucpa_3554"/>
<dbReference type="HOGENOM" id="CLU_1413780_0_0_10"/>
<proteinExistence type="predicted"/>
<gene>
    <name evidence="1" type="ORF">Mucpa_3554</name>
</gene>
<dbReference type="Proteomes" id="UP000002774">
    <property type="component" value="Chromosome"/>
</dbReference>
<reference evidence="1" key="1">
    <citation type="submission" date="2011-09" db="EMBL/GenBank/DDBJ databases">
        <title>The permanent draft genome of Mucilaginibacter paludis DSM 18603.</title>
        <authorList>
            <consortium name="US DOE Joint Genome Institute (JGI-PGF)"/>
            <person name="Lucas S."/>
            <person name="Han J."/>
            <person name="Lapidus A."/>
            <person name="Bruce D."/>
            <person name="Goodwin L."/>
            <person name="Pitluck S."/>
            <person name="Peters L."/>
            <person name="Kyrpides N."/>
            <person name="Mavromatis K."/>
            <person name="Ivanova N."/>
            <person name="Mikhailova N."/>
            <person name="Held B."/>
            <person name="Detter J.C."/>
            <person name="Tapia R."/>
            <person name="Han C."/>
            <person name="Land M."/>
            <person name="Hauser L."/>
            <person name="Markowitz V."/>
            <person name="Cheng J.-F."/>
            <person name="Hugenholtz P."/>
            <person name="Woyke T."/>
            <person name="Wu D."/>
            <person name="Tindall B."/>
            <person name="Brambilla E."/>
            <person name="Klenk H.-P."/>
            <person name="Eisen J.A."/>
        </authorList>
    </citation>
    <scope>NUCLEOTIDE SEQUENCE [LARGE SCALE GENOMIC DNA]</scope>
    <source>
        <strain evidence="1">DSM 18603</strain>
    </source>
</reference>
<evidence type="ECO:0000313" key="2">
    <source>
        <dbReference type="Proteomes" id="UP000002774"/>
    </source>
</evidence>
<evidence type="ECO:0000313" key="1">
    <source>
        <dbReference type="EMBL" id="EHQ27652.1"/>
    </source>
</evidence>
<dbReference type="AlphaFoldDB" id="H1YIV7"/>
<name>H1YIV7_9SPHI</name>
<dbReference type="EMBL" id="CM001403">
    <property type="protein sequence ID" value="EHQ27652.1"/>
    <property type="molecule type" value="Genomic_DNA"/>
</dbReference>
<keyword evidence="2" id="KW-1185">Reference proteome</keyword>
<sequence length="192" mass="22190">MSWQQQKFLGLFLLMLLLEACKPIGSKSEKWKPPRVYYNAKPIMVVQYLQNKFPGYHLIGKRDFAALWWSFYNKNDIPYLVSSDFNNDGVADYATIISNGKKMVLVIMLGSGSSFKHWLVPDLSLKAEENGLSYGLSIQPPAQIDAVHPEAKTLYLKNNAIMVNHYELHDRIYYYEDQTFKVFTMSEKGTHH</sequence>
<protein>
    <submittedName>
        <fullName evidence="1">Uncharacterized protein</fullName>
    </submittedName>
</protein>